<keyword evidence="2" id="KW-1185">Reference proteome</keyword>
<reference evidence="1 2" key="1">
    <citation type="submission" date="2016-03" db="EMBL/GenBank/DDBJ databases">
        <authorList>
            <person name="Heylen K."/>
            <person name="De Vos P."/>
            <person name="Vekeman B."/>
        </authorList>
    </citation>
    <scope>NUCLEOTIDE SEQUENCE [LARGE SCALE GENOMIC DNA]</scope>
    <source>
        <strain evidence="1 2">R-49807</strain>
    </source>
</reference>
<gene>
    <name evidence="1" type="ORF">A1356_19780</name>
</gene>
<accession>A0AA91I3F3</accession>
<proteinExistence type="predicted"/>
<sequence length="73" mass="8340">MVGWIDWIQEELGTVIGKDHDGGKFWTVASDPLPVSHVSPKRPFAQTSFFGFRFYEAAFHVLRQSAIYLPENN</sequence>
<protein>
    <submittedName>
        <fullName evidence="1">Uncharacterized protein</fullName>
    </submittedName>
</protein>
<evidence type="ECO:0000313" key="2">
    <source>
        <dbReference type="Proteomes" id="UP000077734"/>
    </source>
</evidence>
<dbReference type="AlphaFoldDB" id="A0AA91I3F3"/>
<evidence type="ECO:0000313" key="1">
    <source>
        <dbReference type="EMBL" id="OAI21975.1"/>
    </source>
</evidence>
<comment type="caution">
    <text evidence="1">The sequence shown here is derived from an EMBL/GenBank/DDBJ whole genome shotgun (WGS) entry which is preliminary data.</text>
</comment>
<dbReference type="EMBL" id="LUUL01000128">
    <property type="protein sequence ID" value="OAI21975.1"/>
    <property type="molecule type" value="Genomic_DNA"/>
</dbReference>
<organism evidence="1 2">
    <name type="scientific">Methylomonas koyamae</name>
    <dbReference type="NCBI Taxonomy" id="702114"/>
    <lineage>
        <taxon>Bacteria</taxon>
        <taxon>Pseudomonadati</taxon>
        <taxon>Pseudomonadota</taxon>
        <taxon>Gammaproteobacteria</taxon>
        <taxon>Methylococcales</taxon>
        <taxon>Methylococcaceae</taxon>
        <taxon>Methylomonas</taxon>
    </lineage>
</organism>
<dbReference type="Proteomes" id="UP000077734">
    <property type="component" value="Unassembled WGS sequence"/>
</dbReference>
<name>A0AA91I3F3_9GAMM</name>